<evidence type="ECO:0000313" key="2">
    <source>
        <dbReference type="EMBL" id="RST94993.1"/>
    </source>
</evidence>
<protein>
    <submittedName>
        <fullName evidence="2">N-acetylmannosamine kinase</fullName>
    </submittedName>
</protein>
<dbReference type="PANTHER" id="PTHR18964">
    <property type="entry name" value="ROK (REPRESSOR, ORF, KINASE) FAMILY"/>
    <property type="match status" value="1"/>
</dbReference>
<dbReference type="RefSeq" id="WP_126780273.1">
    <property type="nucleotide sequence ID" value="NZ_NGJU01000012.1"/>
</dbReference>
<dbReference type="Pfam" id="PF00480">
    <property type="entry name" value="ROK"/>
    <property type="match status" value="1"/>
</dbReference>
<dbReference type="EMBL" id="NGJU01000012">
    <property type="protein sequence ID" value="RST94993.1"/>
    <property type="molecule type" value="Genomic_DNA"/>
</dbReference>
<reference evidence="2 3" key="1">
    <citation type="submission" date="2017-05" db="EMBL/GenBank/DDBJ databases">
        <title>Vagococcus spp. assemblies.</title>
        <authorList>
            <person name="Gulvik C.A."/>
        </authorList>
    </citation>
    <scope>NUCLEOTIDE SEQUENCE [LARGE SCALE GENOMIC DNA]</scope>
    <source>
        <strain evidence="2 3">NCFB 2777</strain>
    </source>
</reference>
<name>A0A429ZMT0_9ENTE</name>
<dbReference type="SUPFAM" id="SSF53067">
    <property type="entry name" value="Actin-like ATPase domain"/>
    <property type="match status" value="1"/>
</dbReference>
<comment type="caution">
    <text evidence="2">The sequence shown here is derived from an EMBL/GenBank/DDBJ whole genome shotgun (WGS) entry which is preliminary data.</text>
</comment>
<dbReference type="GeneID" id="98568504"/>
<dbReference type="InterPro" id="IPR000600">
    <property type="entry name" value="ROK"/>
</dbReference>
<dbReference type="PANTHER" id="PTHR18964:SF170">
    <property type="entry name" value="SUGAR KINASE"/>
    <property type="match status" value="1"/>
</dbReference>
<dbReference type="Proteomes" id="UP000287239">
    <property type="component" value="Unassembled WGS sequence"/>
</dbReference>
<dbReference type="AlphaFoldDB" id="A0A429ZMT0"/>
<evidence type="ECO:0000313" key="3">
    <source>
        <dbReference type="Proteomes" id="UP000287239"/>
    </source>
</evidence>
<comment type="similarity">
    <text evidence="1">Belongs to the ROK (NagC/XylR) family.</text>
</comment>
<organism evidence="2 3">
    <name type="scientific">Vagococcus salmoninarum</name>
    <dbReference type="NCBI Taxonomy" id="2739"/>
    <lineage>
        <taxon>Bacteria</taxon>
        <taxon>Bacillati</taxon>
        <taxon>Bacillota</taxon>
        <taxon>Bacilli</taxon>
        <taxon>Lactobacillales</taxon>
        <taxon>Enterococcaceae</taxon>
        <taxon>Vagococcus</taxon>
    </lineage>
</organism>
<sequence length="290" mass="31495">MSVLAFDWGGTGVKYGKWSNERLESQGEFPTPKTWEALKSEMKAVKDRFSDESFEGVAISAPGAVNRKKGVIEGISAIPYIHHFPIQAELETYFDLPVSFENDANSAGIAEVWQGAAKGFQDVLFLVLGTGVGGAVIKNGQVQTGAHLYGGEFGLIYMDAENTFSTVGTAVKMAERYCVSKGLPKGTYSGQEVFTFAKEGDQLAEAEVESFYNYVARGIFSIQFTTDPECIVIGGGVSAHPDLLPEVNQRVKALFDQHGIKDFLPNIKICEFKNDANLIGAVASFYQGNK</sequence>
<dbReference type="Gene3D" id="3.30.420.40">
    <property type="match status" value="2"/>
</dbReference>
<evidence type="ECO:0000256" key="1">
    <source>
        <dbReference type="ARBA" id="ARBA00006479"/>
    </source>
</evidence>
<keyword evidence="2" id="KW-0808">Transferase</keyword>
<keyword evidence="2" id="KW-0418">Kinase</keyword>
<dbReference type="GO" id="GO:0016301">
    <property type="term" value="F:kinase activity"/>
    <property type="evidence" value="ECO:0007669"/>
    <property type="project" value="UniProtKB-KW"/>
</dbReference>
<keyword evidence="3" id="KW-1185">Reference proteome</keyword>
<dbReference type="InterPro" id="IPR043129">
    <property type="entry name" value="ATPase_NBD"/>
</dbReference>
<proteinExistence type="inferred from homology"/>
<dbReference type="CDD" id="cd24152">
    <property type="entry name" value="ASKHA_NBD_ROK-like"/>
    <property type="match status" value="1"/>
</dbReference>
<gene>
    <name evidence="2" type="ORF">CBF35_08980</name>
</gene>
<dbReference type="OrthoDB" id="9795247at2"/>
<accession>A0A429ZMT0</accession>